<protein>
    <recommendedName>
        <fullName evidence="9">3-deoxy-D-manno-octulosonate 8-phosphate phosphatase</fullName>
    </recommendedName>
</protein>
<comment type="similarity">
    <text evidence="2">Belongs to the KdsC family.</text>
</comment>
<dbReference type="STRING" id="1802312.A3C06_02845"/>
<evidence type="ECO:0000256" key="1">
    <source>
        <dbReference type="ARBA" id="ARBA00001946"/>
    </source>
</evidence>
<reference evidence="7 8" key="1">
    <citation type="journal article" date="2016" name="Nat. Commun.">
        <title>Thousands of microbial genomes shed light on interconnected biogeochemical processes in an aquifer system.</title>
        <authorList>
            <person name="Anantharaman K."/>
            <person name="Brown C.T."/>
            <person name="Hug L.A."/>
            <person name="Sharon I."/>
            <person name="Castelle C.J."/>
            <person name="Probst A.J."/>
            <person name="Thomas B.C."/>
            <person name="Singh A."/>
            <person name="Wilkins M.J."/>
            <person name="Karaoz U."/>
            <person name="Brodie E.L."/>
            <person name="Williams K.H."/>
            <person name="Hubbard S.S."/>
            <person name="Banfield J.F."/>
        </authorList>
    </citation>
    <scope>NUCLEOTIDE SEQUENCE [LARGE SCALE GENOMIC DNA]</scope>
</reference>
<dbReference type="SFLD" id="SFLDG01136">
    <property type="entry name" value="C1.6:_Phosphoserine_Phosphatas"/>
    <property type="match status" value="1"/>
</dbReference>
<dbReference type="SUPFAM" id="SSF56784">
    <property type="entry name" value="HAD-like"/>
    <property type="match status" value="1"/>
</dbReference>
<evidence type="ECO:0000313" key="8">
    <source>
        <dbReference type="Proteomes" id="UP000177565"/>
    </source>
</evidence>
<dbReference type="AlphaFoldDB" id="A0A1G2MRH0"/>
<evidence type="ECO:0000256" key="5">
    <source>
        <dbReference type="ARBA" id="ARBA00022801"/>
    </source>
</evidence>
<dbReference type="InterPro" id="IPR010023">
    <property type="entry name" value="KdsC_fam"/>
</dbReference>
<dbReference type="Pfam" id="PF12710">
    <property type="entry name" value="HAD"/>
    <property type="match status" value="1"/>
</dbReference>
<organism evidence="7 8">
    <name type="scientific">Candidatus Taylorbacteria bacterium RIFCSPHIGHO2_02_FULL_46_13</name>
    <dbReference type="NCBI Taxonomy" id="1802312"/>
    <lineage>
        <taxon>Bacteria</taxon>
        <taxon>Candidatus Tayloriibacteriota</taxon>
    </lineage>
</organism>
<accession>A0A1G2MRH0</accession>
<sequence>MNKQSDTLQVVLARNIKAVVFDGDGVIFTSQVFFDAAGEALKERSFIDGQGISLLRSAGVQVALITAEKSAFAEIFVAKMNSLPSVKSGMWQPMELVTDVIGQGKVDAVEKWIKSRNLSWDECAYMGDDIGDYKVMEKVAFRACPIGAEEAIKSFSHFVATRAGGQGAVRDLCNFILKAKGIDQLSLDLR</sequence>
<evidence type="ECO:0000256" key="3">
    <source>
        <dbReference type="ARBA" id="ARBA00011881"/>
    </source>
</evidence>
<dbReference type="GO" id="GO:0016788">
    <property type="term" value="F:hydrolase activity, acting on ester bonds"/>
    <property type="evidence" value="ECO:0007669"/>
    <property type="project" value="InterPro"/>
</dbReference>
<proteinExistence type="inferred from homology"/>
<dbReference type="InterPro" id="IPR050793">
    <property type="entry name" value="CMP-NeuNAc_synthase"/>
</dbReference>
<dbReference type="PANTHER" id="PTHR21485">
    <property type="entry name" value="HAD SUPERFAMILY MEMBERS CMAS AND KDSC"/>
    <property type="match status" value="1"/>
</dbReference>
<comment type="subunit">
    <text evidence="3">Homotetramer.</text>
</comment>
<dbReference type="EMBL" id="MHRQ01000020">
    <property type="protein sequence ID" value="OHA26490.1"/>
    <property type="molecule type" value="Genomic_DNA"/>
</dbReference>
<evidence type="ECO:0000256" key="4">
    <source>
        <dbReference type="ARBA" id="ARBA00022723"/>
    </source>
</evidence>
<dbReference type="InterPro" id="IPR023214">
    <property type="entry name" value="HAD_sf"/>
</dbReference>
<keyword evidence="4" id="KW-0479">Metal-binding</keyword>
<dbReference type="GO" id="GO:0046872">
    <property type="term" value="F:metal ion binding"/>
    <property type="evidence" value="ECO:0007669"/>
    <property type="project" value="UniProtKB-KW"/>
</dbReference>
<comment type="caution">
    <text evidence="7">The sequence shown here is derived from an EMBL/GenBank/DDBJ whole genome shotgun (WGS) entry which is preliminary data.</text>
</comment>
<evidence type="ECO:0000256" key="2">
    <source>
        <dbReference type="ARBA" id="ARBA00005893"/>
    </source>
</evidence>
<evidence type="ECO:0000313" key="7">
    <source>
        <dbReference type="EMBL" id="OHA26490.1"/>
    </source>
</evidence>
<dbReference type="PANTHER" id="PTHR21485:SF3">
    <property type="entry name" value="N-ACYLNEURAMINATE CYTIDYLYLTRANSFERASE"/>
    <property type="match status" value="1"/>
</dbReference>
<keyword evidence="6" id="KW-0460">Magnesium</keyword>
<dbReference type="Proteomes" id="UP000177565">
    <property type="component" value="Unassembled WGS sequence"/>
</dbReference>
<gene>
    <name evidence="7" type="ORF">A3C06_02845</name>
</gene>
<dbReference type="SFLD" id="SFLDS00003">
    <property type="entry name" value="Haloacid_Dehalogenase"/>
    <property type="match status" value="1"/>
</dbReference>
<dbReference type="Gene3D" id="3.40.50.1000">
    <property type="entry name" value="HAD superfamily/HAD-like"/>
    <property type="match status" value="1"/>
</dbReference>
<name>A0A1G2MRH0_9BACT</name>
<evidence type="ECO:0008006" key="9">
    <source>
        <dbReference type="Google" id="ProtNLM"/>
    </source>
</evidence>
<dbReference type="GO" id="GO:0008781">
    <property type="term" value="F:N-acylneuraminate cytidylyltransferase activity"/>
    <property type="evidence" value="ECO:0007669"/>
    <property type="project" value="TreeGrafter"/>
</dbReference>
<comment type="cofactor">
    <cofactor evidence="1">
        <name>Mg(2+)</name>
        <dbReference type="ChEBI" id="CHEBI:18420"/>
    </cofactor>
</comment>
<keyword evidence="5" id="KW-0378">Hydrolase</keyword>
<evidence type="ECO:0000256" key="6">
    <source>
        <dbReference type="ARBA" id="ARBA00022842"/>
    </source>
</evidence>
<dbReference type="InterPro" id="IPR036412">
    <property type="entry name" value="HAD-like_sf"/>
</dbReference>
<dbReference type="SFLD" id="SFLDG01138">
    <property type="entry name" value="C1.6.2:_Deoxy-d-mannose-octulo"/>
    <property type="match status" value="1"/>
</dbReference>